<reference evidence="1" key="1">
    <citation type="journal article" date="2014" name="Nat. Commun.">
        <title>The tobacco genome sequence and its comparison with those of tomato and potato.</title>
        <authorList>
            <person name="Sierro N."/>
            <person name="Battey J.N."/>
            <person name="Ouadi S."/>
            <person name="Bakaher N."/>
            <person name="Bovet L."/>
            <person name="Willig A."/>
            <person name="Goepfert S."/>
            <person name="Peitsch M.C."/>
            <person name="Ivanov N.V."/>
        </authorList>
    </citation>
    <scope>NUCLEOTIDE SEQUENCE [LARGE SCALE GENOMIC DNA]</scope>
</reference>
<sequence length="362" mass="41999">MKIPPKKPHFFKPILPGFKHGLKIPRGFLKYLKGHEDIEHAVLRRVSKQWQVKVNGRRLEDGWEKFAEEHDLQLGDLLVFRHEGNMEFEVSIFDSSHCDREYSEYLQQEEEEEEANNVEETSKNLEFEERPSPSIELSDHAEAATHKPFGHSSFVCTIKPYCLTYGFLHVPKQFARENGLSNRKCTILIRDEQRSWEFSLYSCGRSTFIGGGWHEFCAANLLKEGYRVMFEILAKAEKPILKFYDLRANASLRTERKNPDSDANRYSTQGLYLPLDFAKSNGLMNRRCEMILTDEKQRSWSVQLGPTGHHVAITMGWRKFVKANDVQVGDTFKFELINNGTIPIAHFHCKYSEKDGKDEKST</sequence>
<gene>
    <name evidence="2" type="primary">LOC107805291</name>
</gene>
<dbReference type="Proteomes" id="UP000790787">
    <property type="component" value="Chromosome 5"/>
</dbReference>
<evidence type="ECO:0000313" key="1">
    <source>
        <dbReference type="Proteomes" id="UP000790787"/>
    </source>
</evidence>
<accession>A0AC58UH91</accession>
<name>A0AC58UH91_TOBAC</name>
<protein>
    <submittedName>
        <fullName evidence="2">B3 domain-containing protein REM10-like</fullName>
    </submittedName>
</protein>
<reference evidence="2" key="2">
    <citation type="submission" date="2025-08" db="UniProtKB">
        <authorList>
            <consortium name="RefSeq"/>
        </authorList>
    </citation>
    <scope>IDENTIFICATION</scope>
    <source>
        <tissue evidence="2">Leaf</tissue>
    </source>
</reference>
<keyword evidence="1" id="KW-1185">Reference proteome</keyword>
<organism evidence="1 2">
    <name type="scientific">Nicotiana tabacum</name>
    <name type="common">Common tobacco</name>
    <dbReference type="NCBI Taxonomy" id="4097"/>
    <lineage>
        <taxon>Eukaryota</taxon>
        <taxon>Viridiplantae</taxon>
        <taxon>Streptophyta</taxon>
        <taxon>Embryophyta</taxon>
        <taxon>Tracheophyta</taxon>
        <taxon>Spermatophyta</taxon>
        <taxon>Magnoliopsida</taxon>
        <taxon>eudicotyledons</taxon>
        <taxon>Gunneridae</taxon>
        <taxon>Pentapetalae</taxon>
        <taxon>asterids</taxon>
        <taxon>lamiids</taxon>
        <taxon>Solanales</taxon>
        <taxon>Solanaceae</taxon>
        <taxon>Nicotianoideae</taxon>
        <taxon>Nicotianeae</taxon>
        <taxon>Nicotiana</taxon>
    </lineage>
</organism>
<evidence type="ECO:0000313" key="2">
    <source>
        <dbReference type="RefSeq" id="XP_075108860.1"/>
    </source>
</evidence>
<dbReference type="RefSeq" id="XP_075108860.1">
    <property type="nucleotide sequence ID" value="XM_075252759.1"/>
</dbReference>
<proteinExistence type="predicted"/>